<keyword evidence="7" id="KW-1185">Reference proteome</keyword>
<dbReference type="InterPro" id="IPR013767">
    <property type="entry name" value="PAS_fold"/>
</dbReference>
<dbReference type="RefSeq" id="WP_054340943.1">
    <property type="nucleotide sequence ID" value="NZ_FTOE01000002.1"/>
</dbReference>
<dbReference type="SUPFAM" id="SSF55785">
    <property type="entry name" value="PYP-like sensor domain (PAS domain)"/>
    <property type="match status" value="4"/>
</dbReference>
<dbReference type="CDD" id="cd01949">
    <property type="entry name" value="GGDEF"/>
    <property type="match status" value="1"/>
</dbReference>
<evidence type="ECO:0000259" key="4">
    <source>
        <dbReference type="PROSITE" id="PS50883"/>
    </source>
</evidence>
<dbReference type="AlphaFoldDB" id="A0A1N7JZD0"/>
<dbReference type="GO" id="GO:0006355">
    <property type="term" value="P:regulation of DNA-templated transcription"/>
    <property type="evidence" value="ECO:0007669"/>
    <property type="project" value="InterPro"/>
</dbReference>
<dbReference type="InterPro" id="IPR052155">
    <property type="entry name" value="Biofilm_reg_signaling"/>
</dbReference>
<proteinExistence type="predicted"/>
<dbReference type="GO" id="GO:0003824">
    <property type="term" value="F:catalytic activity"/>
    <property type="evidence" value="ECO:0007669"/>
    <property type="project" value="UniProtKB-ARBA"/>
</dbReference>
<dbReference type="InterPro" id="IPR035919">
    <property type="entry name" value="EAL_sf"/>
</dbReference>
<reference evidence="7" key="1">
    <citation type="submission" date="2017-01" db="EMBL/GenBank/DDBJ databases">
        <authorList>
            <person name="Varghese N."/>
            <person name="Submissions S."/>
        </authorList>
    </citation>
    <scope>NUCLEOTIDE SEQUENCE [LARGE SCALE GENOMIC DNA]</scope>
    <source>
        <strain evidence="7">DSM 22306</strain>
    </source>
</reference>
<dbReference type="InterPro" id="IPR035965">
    <property type="entry name" value="PAS-like_dom_sf"/>
</dbReference>
<dbReference type="SMART" id="SM00086">
    <property type="entry name" value="PAC"/>
    <property type="match status" value="3"/>
</dbReference>
<dbReference type="InterPro" id="IPR029787">
    <property type="entry name" value="Nucleotide_cyclase"/>
</dbReference>
<dbReference type="SMART" id="SM00052">
    <property type="entry name" value="EAL"/>
    <property type="match status" value="1"/>
</dbReference>
<evidence type="ECO:0000313" key="6">
    <source>
        <dbReference type="EMBL" id="SIS54690.1"/>
    </source>
</evidence>
<dbReference type="CDD" id="cd00130">
    <property type="entry name" value="PAS"/>
    <property type="match status" value="3"/>
</dbReference>
<dbReference type="InterPro" id="IPR013656">
    <property type="entry name" value="PAS_4"/>
</dbReference>
<organism evidence="6 7">
    <name type="scientific">Neptunomonas antarctica</name>
    <dbReference type="NCBI Taxonomy" id="619304"/>
    <lineage>
        <taxon>Bacteria</taxon>
        <taxon>Pseudomonadati</taxon>
        <taxon>Pseudomonadota</taxon>
        <taxon>Gammaproteobacteria</taxon>
        <taxon>Oceanospirillales</taxon>
        <taxon>Oceanospirillaceae</taxon>
        <taxon>Neptunomonas</taxon>
    </lineage>
</organism>
<dbReference type="SMART" id="SM00267">
    <property type="entry name" value="GGDEF"/>
    <property type="match status" value="1"/>
</dbReference>
<evidence type="ECO:0000259" key="5">
    <source>
        <dbReference type="PROSITE" id="PS50887"/>
    </source>
</evidence>
<dbReference type="EMBL" id="FTOE01000002">
    <property type="protein sequence ID" value="SIS54690.1"/>
    <property type="molecule type" value="Genomic_DNA"/>
</dbReference>
<evidence type="ECO:0000259" key="2">
    <source>
        <dbReference type="PROSITE" id="PS50112"/>
    </source>
</evidence>
<dbReference type="InterPro" id="IPR001610">
    <property type="entry name" value="PAC"/>
</dbReference>
<name>A0A1N7JZD0_9GAMM</name>
<accession>A0A1N7JZD0</accession>
<comment type="cofactor">
    <cofactor evidence="1">
        <name>Mg(2+)</name>
        <dbReference type="ChEBI" id="CHEBI:18420"/>
    </cofactor>
</comment>
<evidence type="ECO:0000256" key="1">
    <source>
        <dbReference type="ARBA" id="ARBA00001946"/>
    </source>
</evidence>
<dbReference type="InterPro" id="IPR043128">
    <property type="entry name" value="Rev_trsase/Diguanyl_cyclase"/>
</dbReference>
<dbReference type="CDD" id="cd01948">
    <property type="entry name" value="EAL"/>
    <property type="match status" value="1"/>
</dbReference>
<dbReference type="Gene3D" id="3.30.70.270">
    <property type="match status" value="1"/>
</dbReference>
<dbReference type="PANTHER" id="PTHR44757">
    <property type="entry name" value="DIGUANYLATE CYCLASE DGCP"/>
    <property type="match status" value="1"/>
</dbReference>
<dbReference type="PROSITE" id="PS50113">
    <property type="entry name" value="PAC"/>
    <property type="match status" value="2"/>
</dbReference>
<dbReference type="Pfam" id="PF00563">
    <property type="entry name" value="EAL"/>
    <property type="match status" value="1"/>
</dbReference>
<sequence length="1107" mass="125369">MKLGSSENLHVSMNGIGVIEGFFDLKSDQFNLAEEQPGNFLGYAFVLWEKSFFLIQMMHPEDIFLWENAISQWQSEQDFPDALVLRFIDNNGQYQRVVVTLGALVIDSAQQQSADNTVIPLKFVMTAFCDSSHASGSYQYADRASAVEDLEQEHKRANYYLDIAGVIMVTLDLDGNITLLNRFACKLLQISQEAALGLNWFDYFLPERGKRIAQSAYSRLMNNHLIPNQQVEKPVLTSTGEERLILWYNRVLTDEQGQRIGILSSGTDITEQRLSEKTLQAEKSRLRTLIDSIPDLIYFKNSDSVFMGCNKAFEAFSDAPEAVLLGKTDVDLFDEVTARALQCSDKDMLQSQVSQRHDEWVTYADGRRVLLDTLRIPLYLDEVDGFGVLGVSRDITEHSLMSGQLSLVNAMVDHSLDPLICTSPDDDFRIIYANAAAIKHFSISAVELYKTHIHDWDPSCPLATLQSRWKKIKSSIKSNIKNKSQALKTAHRLRNGEEVPIEASSRSFFYEDTTYMITVFKNISDRINYEKAVEVAEQRSRLLLEHSNEGIFGLDAEGITTFINPAAAMMLGYHPDELIGKQNHPLIHHSHADGTPIKREECHMLMSIRYGKSYRIETDVLWCKDKHSFPVEYWSSPIYQNEEIIGAVVTFHDITHRKAVEEQIRYLAFHDPLTGLPNRRLFLDRFEHEILQGRRSGQVSALHMLDLDHFKEINDTLGHPAGDSLLIEVAHRIKNILRESDTFARFGGDEFTILQNNIDDISDVAALAEKVINCFNEPFNFSVTKLKTNTSIGLVICDNNVPVDELISRADVALYRAKELGRSRFVFYQEEMTERVQRDAELAHMLGSAGFFEQLYMVYQPQFDCESGELVGFEALLRWLHPEQGLISPMIFIPIAEKRGMIDGIGLWVAQHVCIEVGRWLEQGLNFRTVSFNLSPVQLRNEEGIQNLLSLLKDSGTALHHFEVEITESACMDASEDTLKLLESYVNQGLKLAIDDFGTGFSSMVALRQLSACRLKIDRSFIRDMLHDANDEMIVKATIALAHSLGLEVVAEGVESEEQLNVLQKQGCDIAQGYFLGYPMKQQDAMSFLRILGDKSYISASVDRDAI</sequence>
<dbReference type="InterPro" id="IPR000160">
    <property type="entry name" value="GGDEF_dom"/>
</dbReference>
<feature type="domain" description="PAS" evidence="2">
    <location>
        <begin position="153"/>
        <end position="224"/>
    </location>
</feature>
<dbReference type="Proteomes" id="UP000185999">
    <property type="component" value="Unassembled WGS sequence"/>
</dbReference>
<feature type="domain" description="PAS" evidence="2">
    <location>
        <begin position="536"/>
        <end position="588"/>
    </location>
</feature>
<dbReference type="Gene3D" id="3.30.450.20">
    <property type="entry name" value="PAS domain"/>
    <property type="match status" value="4"/>
</dbReference>
<dbReference type="SUPFAM" id="SSF141868">
    <property type="entry name" value="EAL domain-like"/>
    <property type="match status" value="1"/>
</dbReference>
<feature type="domain" description="PAC" evidence="3">
    <location>
        <begin position="229"/>
        <end position="281"/>
    </location>
</feature>
<dbReference type="Pfam" id="PF00990">
    <property type="entry name" value="GGDEF"/>
    <property type="match status" value="1"/>
</dbReference>
<dbReference type="OrthoDB" id="8553030at2"/>
<dbReference type="Gene3D" id="3.20.20.450">
    <property type="entry name" value="EAL domain"/>
    <property type="match status" value="1"/>
</dbReference>
<dbReference type="STRING" id="619304.SAMN05421760_10299"/>
<dbReference type="PROSITE" id="PS50887">
    <property type="entry name" value="GGDEF"/>
    <property type="match status" value="1"/>
</dbReference>
<dbReference type="PANTHER" id="PTHR44757:SF2">
    <property type="entry name" value="BIOFILM ARCHITECTURE MAINTENANCE PROTEIN MBAA"/>
    <property type="match status" value="1"/>
</dbReference>
<dbReference type="PROSITE" id="PS50112">
    <property type="entry name" value="PAS"/>
    <property type="match status" value="2"/>
</dbReference>
<gene>
    <name evidence="6" type="ORF">SAMN05421760_10299</name>
</gene>
<dbReference type="NCBIfam" id="TIGR00254">
    <property type="entry name" value="GGDEF"/>
    <property type="match status" value="1"/>
</dbReference>
<dbReference type="FunFam" id="3.30.70.270:FF:000001">
    <property type="entry name" value="Diguanylate cyclase domain protein"/>
    <property type="match status" value="1"/>
</dbReference>
<feature type="domain" description="PAC" evidence="3">
    <location>
        <begin position="614"/>
        <end position="666"/>
    </location>
</feature>
<evidence type="ECO:0000313" key="7">
    <source>
        <dbReference type="Proteomes" id="UP000185999"/>
    </source>
</evidence>
<dbReference type="SMART" id="SM00091">
    <property type="entry name" value="PAS"/>
    <property type="match status" value="4"/>
</dbReference>
<dbReference type="Pfam" id="PF08448">
    <property type="entry name" value="PAS_4"/>
    <property type="match status" value="2"/>
</dbReference>
<dbReference type="SUPFAM" id="SSF55073">
    <property type="entry name" value="Nucleotide cyclase"/>
    <property type="match status" value="1"/>
</dbReference>
<dbReference type="InterPro" id="IPR000014">
    <property type="entry name" value="PAS"/>
</dbReference>
<dbReference type="NCBIfam" id="TIGR00229">
    <property type="entry name" value="sensory_box"/>
    <property type="match status" value="3"/>
</dbReference>
<dbReference type="PROSITE" id="PS50883">
    <property type="entry name" value="EAL"/>
    <property type="match status" value="1"/>
</dbReference>
<dbReference type="Pfam" id="PF13426">
    <property type="entry name" value="PAS_9"/>
    <property type="match status" value="1"/>
</dbReference>
<dbReference type="InterPro" id="IPR000700">
    <property type="entry name" value="PAS-assoc_C"/>
</dbReference>
<dbReference type="Pfam" id="PF00989">
    <property type="entry name" value="PAS"/>
    <property type="match status" value="1"/>
</dbReference>
<dbReference type="InterPro" id="IPR001633">
    <property type="entry name" value="EAL_dom"/>
</dbReference>
<feature type="domain" description="GGDEF" evidence="5">
    <location>
        <begin position="698"/>
        <end position="830"/>
    </location>
</feature>
<evidence type="ECO:0000259" key="3">
    <source>
        <dbReference type="PROSITE" id="PS50113"/>
    </source>
</evidence>
<feature type="domain" description="EAL" evidence="4">
    <location>
        <begin position="835"/>
        <end position="1093"/>
    </location>
</feature>
<protein>
    <submittedName>
        <fullName evidence="6">PAS domain S-box-containing protein/diguanylate cyclase (GGDEF) domain-containing protein</fullName>
    </submittedName>
</protein>